<dbReference type="SUPFAM" id="SSF51126">
    <property type="entry name" value="Pectin lyase-like"/>
    <property type="match status" value="1"/>
</dbReference>
<dbReference type="SUPFAM" id="SSF117074">
    <property type="entry name" value="Hypothetical protein PA1324"/>
    <property type="match status" value="1"/>
</dbReference>
<dbReference type="InterPro" id="IPR026444">
    <property type="entry name" value="Secre_tail"/>
</dbReference>
<name>A0ABY4FD81_9BACT</name>
<dbReference type="Gene3D" id="2.160.20.10">
    <property type="entry name" value="Single-stranded right-handed beta-helix, Pectin lyase-like"/>
    <property type="match status" value="1"/>
</dbReference>
<feature type="domain" description="Secretion system C-terminal sorting" evidence="3">
    <location>
        <begin position="1272"/>
        <end position="1344"/>
    </location>
</feature>
<dbReference type="InterPro" id="IPR011050">
    <property type="entry name" value="Pectin_lyase_fold/virulence"/>
</dbReference>
<sequence>MTTILRVAALLLFWLVLAPTNVQAQVEGQAFSCDGTFYQIRQIGGGASAYSALYVVNRTTSNYTTNAYSFGAGNTTGNLGVVLNALAYNPQDSYLYAITYPADNGAPDAANGIHLYRIGRGGIRDLGKTNLPLAQYNSGTIDKQGNFYLTTRNSAGIYLNTLFRLKLSDFSTVLTSHDELPLVTSNGTTAATADFTDIAYSPTTNSIYGSSELNDLLRIEVTTVNGTEKGVLTTIATGNTSGDIVGSNFFDVAGNLYTYSNSGGIYSVNVTTGASTLISTVDAASNSDGASCINPSERIDVVKDFTGLTVSNNGRSGSQRQTYYDISFAIRVKNTGTTTTTNVQVSDYLNNTFGATPYSIQTGPVVTNYSINNGALPTLAANTAFDGATTDADLLTGTQSLTAGQSALITFTARLTFTGGTPAIPNTIFNNYAYASTTSGTTVNQGHVRLSNGTVIPPGNLLAQDQSTNDTTFPTTANGDTPSPTPIRLTASIQGTVFEDMNYGGGFGRTQLASNGQGVADVRVELYTGPTVTAANPVPGTFLTSVFTDASGNYEFRQLAGSNTVQANTAYQVRVVNSTVNSNRPNQYNNPVVGVQTYINGNNNQVGGANPNQVDVASNNSSTLTVLEASSNTTTIQSLTTVTTPASGPFMGVDFGYNFDLIVNTNDAGQGSLRQFVNNSNELANTGLAQEGQTAGQETAIFMLNDGSTNSNGLRSAFTAANYNATAKSFTINITSATQMWMYSGNTTIDGKLQSNRTGDIAATATSTSPEVIINFNNQQGIFVTGANTRIASLGLNNAKGTSTTTATLDPLQGAAFTFSRASATGSVFTDNTASGNATAGVRLDDGATGITISNNVLSNGASTAGNGTTITATDGGGIVLANASTNSITGNKILSNAGFGIEFQAVGTNNNNTISGNTISTNGGGTATTNRAGIAIRRGSNNLISTNTLNANVGDAILAFNGTAGNRFTQNSMFSNGTASTTDGTTKIGIDLMASGATSNGGDNVSLNADGKTSTSGANGLLNFPVITQARQDGTNLRVTGYAPLGATIEFFVADMTTSPSFGEGRYYLATRTEGLAGEDADPKSTAYSGTINGQNSGSEAAARRFAFVIPLSSLGTTERTALTATNARITATATMPETVNSMAVGNTSEFSGNAPVSSGVLPVELTAFTATAIGQNAQLSWTTASEKDNDHFVVERAYGEQAFAPIGTVKGAGNSQTARSYSFIDAGIGTKNLGTIYYRLKQVDTNGSEVQAGPVRTLTFGGAKEVTAAVYPNPAANEAQLDLSNLPAGSYQVSLVDATGRTLATSTYEGGALHPFSVRSLTAGSYLVVIRGNNLKITQRLVKN</sequence>
<feature type="domain" description="Right handed beta helix" evidence="2">
    <location>
        <begin position="824"/>
        <end position="973"/>
    </location>
</feature>
<protein>
    <submittedName>
        <fullName evidence="5">T9SS type A sorting domain-containing protein</fullName>
    </submittedName>
</protein>
<keyword evidence="1" id="KW-0732">Signal</keyword>
<evidence type="ECO:0000256" key="1">
    <source>
        <dbReference type="SAM" id="SignalP"/>
    </source>
</evidence>
<dbReference type="InterPro" id="IPR013783">
    <property type="entry name" value="Ig-like_fold"/>
</dbReference>
<evidence type="ECO:0000313" key="5">
    <source>
        <dbReference type="EMBL" id="UOQ53924.1"/>
    </source>
</evidence>
<dbReference type="NCBIfam" id="TIGR04183">
    <property type="entry name" value="Por_Secre_tail"/>
    <property type="match status" value="1"/>
</dbReference>
<evidence type="ECO:0000259" key="4">
    <source>
        <dbReference type="Pfam" id="PF21959"/>
    </source>
</evidence>
<dbReference type="Pfam" id="PF21959">
    <property type="entry name" value="DUF6923"/>
    <property type="match status" value="1"/>
</dbReference>
<organism evidence="5 6">
    <name type="scientific">Hymenobacter cellulosivorans</name>
    <dbReference type="NCBI Taxonomy" id="2932249"/>
    <lineage>
        <taxon>Bacteria</taxon>
        <taxon>Pseudomonadati</taxon>
        <taxon>Bacteroidota</taxon>
        <taxon>Cytophagia</taxon>
        <taxon>Cytophagales</taxon>
        <taxon>Hymenobacteraceae</taxon>
        <taxon>Hymenobacter</taxon>
    </lineage>
</organism>
<dbReference type="InterPro" id="IPR039448">
    <property type="entry name" value="Beta_helix"/>
</dbReference>
<dbReference type="InterPro" id="IPR006626">
    <property type="entry name" value="PbH1"/>
</dbReference>
<dbReference type="EMBL" id="CP095049">
    <property type="protein sequence ID" value="UOQ53924.1"/>
    <property type="molecule type" value="Genomic_DNA"/>
</dbReference>
<feature type="signal peptide" evidence="1">
    <location>
        <begin position="1"/>
        <end position="24"/>
    </location>
</feature>
<accession>A0ABY4FD81</accession>
<gene>
    <name evidence="5" type="ORF">MUN80_03975</name>
</gene>
<feature type="domain" description="DUF6923" evidence="4">
    <location>
        <begin position="65"/>
        <end position="293"/>
    </location>
</feature>
<feature type="chain" id="PRO_5046564709" evidence="1">
    <location>
        <begin position="25"/>
        <end position="1346"/>
    </location>
</feature>
<reference evidence="5 6" key="1">
    <citation type="submission" date="2022-04" db="EMBL/GenBank/DDBJ databases">
        <title>Hymenobacter sp. isolated from the air.</title>
        <authorList>
            <person name="Won M."/>
            <person name="Lee C.-M."/>
            <person name="Woen H.-Y."/>
            <person name="Kwon S.-W."/>
        </authorList>
    </citation>
    <scope>NUCLEOTIDE SEQUENCE [LARGE SCALE GENOMIC DNA]</scope>
    <source>
        <strain evidence="6">5116 S-27</strain>
    </source>
</reference>
<keyword evidence="6" id="KW-1185">Reference proteome</keyword>
<dbReference type="Pfam" id="PF13229">
    <property type="entry name" value="Beta_helix"/>
    <property type="match status" value="1"/>
</dbReference>
<dbReference type="Proteomes" id="UP000831785">
    <property type="component" value="Chromosome"/>
</dbReference>
<dbReference type="RefSeq" id="WP_244719923.1">
    <property type="nucleotide sequence ID" value="NZ_CP095049.1"/>
</dbReference>
<evidence type="ECO:0000313" key="6">
    <source>
        <dbReference type="Proteomes" id="UP000831785"/>
    </source>
</evidence>
<dbReference type="Pfam" id="PF18962">
    <property type="entry name" value="Por_Secre_tail"/>
    <property type="match status" value="1"/>
</dbReference>
<dbReference type="Gene3D" id="2.60.40.10">
    <property type="entry name" value="Immunoglobulins"/>
    <property type="match status" value="1"/>
</dbReference>
<proteinExistence type="predicted"/>
<dbReference type="SMART" id="SM00710">
    <property type="entry name" value="PbH1"/>
    <property type="match status" value="8"/>
</dbReference>
<dbReference type="InterPro" id="IPR054215">
    <property type="entry name" value="DUF6923"/>
</dbReference>
<evidence type="ECO:0000259" key="3">
    <source>
        <dbReference type="Pfam" id="PF18962"/>
    </source>
</evidence>
<dbReference type="InterPro" id="IPR012334">
    <property type="entry name" value="Pectin_lyas_fold"/>
</dbReference>
<evidence type="ECO:0000259" key="2">
    <source>
        <dbReference type="Pfam" id="PF13229"/>
    </source>
</evidence>
<dbReference type="SUPFAM" id="SSF75011">
    <property type="entry name" value="3-carboxy-cis,cis-mucoante lactonizing enzyme"/>
    <property type="match status" value="1"/>
</dbReference>